<gene>
    <name evidence="2" type="ORF">FC70_GL001088</name>
</gene>
<dbReference type="OrthoDB" id="9801375at2"/>
<dbReference type="SUPFAM" id="SSF52266">
    <property type="entry name" value="SGNH hydrolase"/>
    <property type="match status" value="1"/>
</dbReference>
<dbReference type="InterPro" id="IPR052762">
    <property type="entry name" value="PCW_deacetylase/CE"/>
</dbReference>
<dbReference type="AlphaFoldDB" id="A0A0R1RQ23"/>
<dbReference type="PANTHER" id="PTHR37834">
    <property type="entry name" value="GDSL-LIKE LIPASE/ACYLHYDROLASE DOMAIN PROTEIN (AFU_ORTHOLOGUE AFUA_2G00620)"/>
    <property type="match status" value="1"/>
</dbReference>
<evidence type="ECO:0000259" key="1">
    <source>
        <dbReference type="Pfam" id="PF13472"/>
    </source>
</evidence>
<dbReference type="PATRIC" id="fig|1423778.4.peg.1122"/>
<protein>
    <recommendedName>
        <fullName evidence="1">SGNH hydrolase-type esterase domain-containing protein</fullName>
    </recommendedName>
</protein>
<evidence type="ECO:0000313" key="3">
    <source>
        <dbReference type="Proteomes" id="UP000051697"/>
    </source>
</evidence>
<dbReference type="Proteomes" id="UP000051697">
    <property type="component" value="Unassembled WGS sequence"/>
</dbReference>
<dbReference type="InterPro" id="IPR036514">
    <property type="entry name" value="SGNH_hydro_sf"/>
</dbReference>
<dbReference type="EMBL" id="AZFE01000031">
    <property type="protein sequence ID" value="KRL55491.1"/>
    <property type="molecule type" value="Genomic_DNA"/>
</dbReference>
<reference evidence="2 3" key="1">
    <citation type="journal article" date="2015" name="Genome Announc.">
        <title>Expanding the biotechnology potential of lactobacilli through comparative genomics of 213 strains and associated genera.</title>
        <authorList>
            <person name="Sun Z."/>
            <person name="Harris H.M."/>
            <person name="McCann A."/>
            <person name="Guo C."/>
            <person name="Argimon S."/>
            <person name="Zhang W."/>
            <person name="Yang X."/>
            <person name="Jeffery I.B."/>
            <person name="Cooney J.C."/>
            <person name="Kagawa T.F."/>
            <person name="Liu W."/>
            <person name="Song Y."/>
            <person name="Salvetti E."/>
            <person name="Wrobel A."/>
            <person name="Rasinkangas P."/>
            <person name="Parkhill J."/>
            <person name="Rea M.C."/>
            <person name="O'Sullivan O."/>
            <person name="Ritari J."/>
            <person name="Douillard F.P."/>
            <person name="Paul Ross R."/>
            <person name="Yang R."/>
            <person name="Briner A.E."/>
            <person name="Felis G.E."/>
            <person name="de Vos W.M."/>
            <person name="Barrangou R."/>
            <person name="Klaenhammer T.R."/>
            <person name="Caufield P.W."/>
            <person name="Cui Y."/>
            <person name="Zhang H."/>
            <person name="O'Toole P.W."/>
        </authorList>
    </citation>
    <scope>NUCLEOTIDE SEQUENCE [LARGE SCALE GENOMIC DNA]</scope>
    <source>
        <strain evidence="2 3">DSM 15707</strain>
    </source>
</reference>
<keyword evidence="3" id="KW-1185">Reference proteome</keyword>
<feature type="domain" description="SGNH hydrolase-type esterase" evidence="1">
    <location>
        <begin position="142"/>
        <end position="259"/>
    </location>
</feature>
<sequence>MMIDLTLLTTDILNNTNLVGRWTIKQIHGIDTIYSTNLGSSLKFEINHSQFLRLNCFNNGNYLGNPQEVAIRIDGLTWTRFRVNELIELPLSDNQHLIEIMFAGNSDVDEIWTGKQGLAIKSIQTSKPAIITPYINRHHVTFIGDSITAGCWVNGKKTSADYSPYANYVGICSDILQLDATYIAYSAAGLIRHGLGGVPTTNEYLTKLDSETYYPLKRPELIVINLGTNDIIHSNQAFKLKLTDFYQQLTKLVPDSHYLFIIPFNQSFQSVFHEVFDHEPVILVETNDWQIPYTDQVHPNLAGSKIAGEKLAAIIQTQVFK</sequence>
<dbReference type="RefSeq" id="WP_083478653.1">
    <property type="nucleotide sequence ID" value="NZ_LN898144.1"/>
</dbReference>
<comment type="caution">
    <text evidence="2">The sequence shown here is derived from an EMBL/GenBank/DDBJ whole genome shotgun (WGS) entry which is preliminary data.</text>
</comment>
<name>A0A0R1RQ23_9LACO</name>
<organism evidence="2 3">
    <name type="scientific">Paucilactobacillus oligofermentans DSM 15707 = LMG 22743</name>
    <dbReference type="NCBI Taxonomy" id="1423778"/>
    <lineage>
        <taxon>Bacteria</taxon>
        <taxon>Bacillati</taxon>
        <taxon>Bacillota</taxon>
        <taxon>Bacilli</taxon>
        <taxon>Lactobacillales</taxon>
        <taxon>Lactobacillaceae</taxon>
        <taxon>Paucilactobacillus</taxon>
    </lineage>
</organism>
<dbReference type="Gene3D" id="3.40.50.1110">
    <property type="entry name" value="SGNH hydrolase"/>
    <property type="match status" value="1"/>
</dbReference>
<proteinExistence type="predicted"/>
<evidence type="ECO:0000313" key="2">
    <source>
        <dbReference type="EMBL" id="KRL55491.1"/>
    </source>
</evidence>
<dbReference type="InterPro" id="IPR013830">
    <property type="entry name" value="SGNH_hydro"/>
</dbReference>
<dbReference type="Pfam" id="PF13472">
    <property type="entry name" value="Lipase_GDSL_2"/>
    <property type="match status" value="1"/>
</dbReference>
<dbReference type="PANTHER" id="PTHR37834:SF2">
    <property type="entry name" value="ESTERASE, SGNH HYDROLASE-TYPE"/>
    <property type="match status" value="1"/>
</dbReference>
<accession>A0A0R1RQ23</accession>
<dbReference type="KEGG" id="lol:LACOL_0216"/>
<dbReference type="STRING" id="1423778.FC70_GL001088"/>